<protein>
    <submittedName>
        <fullName evidence="1">Uncharacterized protein</fullName>
    </submittedName>
</protein>
<organism evidence="1 2">
    <name type="scientific">Naganishia vaughanmartiniae</name>
    <dbReference type="NCBI Taxonomy" id="1424756"/>
    <lineage>
        <taxon>Eukaryota</taxon>
        <taxon>Fungi</taxon>
        <taxon>Dikarya</taxon>
        <taxon>Basidiomycota</taxon>
        <taxon>Agaricomycotina</taxon>
        <taxon>Tremellomycetes</taxon>
        <taxon>Filobasidiales</taxon>
        <taxon>Filobasidiaceae</taxon>
        <taxon>Naganishia</taxon>
    </lineage>
</organism>
<keyword evidence="2" id="KW-1185">Reference proteome</keyword>
<evidence type="ECO:0000313" key="1">
    <source>
        <dbReference type="EMBL" id="KAJ9122549.1"/>
    </source>
</evidence>
<dbReference type="Proteomes" id="UP001243375">
    <property type="component" value="Unassembled WGS sequence"/>
</dbReference>
<dbReference type="EMBL" id="JASBWU010000004">
    <property type="protein sequence ID" value="KAJ9122549.1"/>
    <property type="molecule type" value="Genomic_DNA"/>
</dbReference>
<proteinExistence type="predicted"/>
<reference evidence="1" key="1">
    <citation type="submission" date="2023-04" db="EMBL/GenBank/DDBJ databases">
        <title>Draft Genome sequencing of Naganishia species isolated from polar environments using Oxford Nanopore Technology.</title>
        <authorList>
            <person name="Leo P."/>
            <person name="Venkateswaran K."/>
        </authorList>
    </citation>
    <scope>NUCLEOTIDE SEQUENCE</scope>
    <source>
        <strain evidence="1">MNA-CCFEE 5425</strain>
    </source>
</reference>
<accession>A0ACC2XGM9</accession>
<evidence type="ECO:0000313" key="2">
    <source>
        <dbReference type="Proteomes" id="UP001243375"/>
    </source>
</evidence>
<name>A0ACC2XGM9_9TREE</name>
<comment type="caution">
    <text evidence="1">The sequence shown here is derived from an EMBL/GenBank/DDBJ whole genome shotgun (WGS) entry which is preliminary data.</text>
</comment>
<gene>
    <name evidence="1" type="ORF">QFC22_001978</name>
</gene>
<sequence>MDQSTQEHPVPDVEAEIQSLLAQIAIESRIQYGAQKFLESLSQDDSFVPEQERDGLRRKVESELAATEGKIEAFKRKIRELQASLQTSSEVTLAESTDRHAATALDVPRHQPITYTASSSTLASTFSASSPSRVPDVLTVPQRHNGPLRPRTYSSATTNTTASHDRLMYTEPDQMSIISSSEGGAYPPNRPPGYVLTTSPRSQMRQSRQNRSLLRRVENQSRSQSRQGSIRADVRSQLPAQQFSVTSVDYSLEHMDALSRLANAVAATGLSNRDSFSLDRSGPFDLYSPALGKNGELDALLDNINELAAQEEQRRAEVVEALGVARRVLKGLESQQNTPLTSGIPSRYGLSQRRPTEERNEEDMENDDTPNAAKRYASFMRSEALGQSSSSENGGSRDQGMKGSPAKMIALLTRCLKTCPDILSELEFENLVDASLARQPQNRQNEEAEQAILLIRTAMYLPIPVPSYASEETHDMADLSLELHSEAGVQENDVLSEMDAPMGERKEDCQEDNGRTASDERPSVVAQGLIRALVGMAENPEDGLQRICLETLAELAILDLHAVTEADAFRVLLQAIEQGPYDTSRAITNVLIHVLDSPLSRNALPVHTGIEVLLSGFTDAYGKGAAYLERLTSTAENVLTMLRSWSGLMYCYTYKERGVAALVEALKIPVTEMRTTVTNPVDITQVLPRLFEMAAAYDDPAERTAALTALASINSFHRARRKLEPEVKTPQGRKRYVRLSAPVLRFQILIECSLSLAPIPL</sequence>